<proteinExistence type="predicted"/>
<dbReference type="Proteomes" id="UP001219525">
    <property type="component" value="Unassembled WGS sequence"/>
</dbReference>
<evidence type="ECO:0000313" key="2">
    <source>
        <dbReference type="EMBL" id="KAJ7215801.1"/>
    </source>
</evidence>
<keyword evidence="3" id="KW-1185">Reference proteome</keyword>
<dbReference type="AlphaFoldDB" id="A0AAD6VP84"/>
<feature type="region of interest" description="Disordered" evidence="1">
    <location>
        <begin position="446"/>
        <end position="490"/>
    </location>
</feature>
<gene>
    <name evidence="2" type="ORF">GGX14DRAFT_391484</name>
</gene>
<comment type="caution">
    <text evidence="2">The sequence shown here is derived from an EMBL/GenBank/DDBJ whole genome shotgun (WGS) entry which is preliminary data.</text>
</comment>
<protein>
    <submittedName>
        <fullName evidence="2">Uncharacterized protein</fullName>
    </submittedName>
</protein>
<feature type="compositionally biased region" description="Basic and acidic residues" evidence="1">
    <location>
        <begin position="349"/>
        <end position="360"/>
    </location>
</feature>
<evidence type="ECO:0000313" key="3">
    <source>
        <dbReference type="Proteomes" id="UP001219525"/>
    </source>
</evidence>
<reference evidence="2" key="1">
    <citation type="submission" date="2023-03" db="EMBL/GenBank/DDBJ databases">
        <title>Massive genome expansion in bonnet fungi (Mycena s.s.) driven by repeated elements and novel gene families across ecological guilds.</title>
        <authorList>
            <consortium name="Lawrence Berkeley National Laboratory"/>
            <person name="Harder C.B."/>
            <person name="Miyauchi S."/>
            <person name="Viragh M."/>
            <person name="Kuo A."/>
            <person name="Thoen E."/>
            <person name="Andreopoulos B."/>
            <person name="Lu D."/>
            <person name="Skrede I."/>
            <person name="Drula E."/>
            <person name="Henrissat B."/>
            <person name="Morin E."/>
            <person name="Kohler A."/>
            <person name="Barry K."/>
            <person name="LaButti K."/>
            <person name="Morin E."/>
            <person name="Salamov A."/>
            <person name="Lipzen A."/>
            <person name="Mereny Z."/>
            <person name="Hegedus B."/>
            <person name="Baldrian P."/>
            <person name="Stursova M."/>
            <person name="Weitz H."/>
            <person name="Taylor A."/>
            <person name="Grigoriev I.V."/>
            <person name="Nagy L.G."/>
            <person name="Martin F."/>
            <person name="Kauserud H."/>
        </authorList>
    </citation>
    <scope>NUCLEOTIDE SEQUENCE</scope>
    <source>
        <strain evidence="2">9144</strain>
    </source>
</reference>
<feature type="compositionally biased region" description="Basic residues" evidence="1">
    <location>
        <begin position="361"/>
        <end position="373"/>
    </location>
</feature>
<sequence>MRESGPRSKLPWFLRRLFGGGCEPPNRRTAESPNRRIAEAPDRRVAETPDRRIVGHLSRRTYEAPKVVRRAPEVVRPIVDVGSEKGLRRLVATRRYWDAYGGTGRNVGASGGMRTGGTGCLQAVGCAEQAPGLISTTMPDNDKPRILRTARDWLPWESATESDLRKEGLWIVVHSGQTSAAGSSASTGTTTTVPLRDTFDLKNCLVNGKFKSYATSKALWGALKAEYSKANNTELAYKASSALMSLFRLKLPLPEGAEKRGTTPLFLLGTLPKNSTFTPFRASVMGSVTSGSKLTLDDESKLLAQADPDAEHSADSEADTPAANTAHISPTSTGARFCAFHQSNTHHTHECKVLKATEKAKPKKGGKAKKKAKFKAEKANTANDSDSSSDESAHVVSVSSEFYKKISAYVATKSSAARRRRRRRALIDSGASCTIATLKVVIFGSSGQSGPASGPRPSRARLWAARARRRVGPGLHQGSGPGLSFRKPGP</sequence>
<name>A0AAD6VP84_9AGAR</name>
<feature type="region of interest" description="Disordered" evidence="1">
    <location>
        <begin position="307"/>
        <end position="328"/>
    </location>
</feature>
<dbReference type="EMBL" id="JARJCW010000016">
    <property type="protein sequence ID" value="KAJ7215801.1"/>
    <property type="molecule type" value="Genomic_DNA"/>
</dbReference>
<evidence type="ECO:0000256" key="1">
    <source>
        <dbReference type="SAM" id="MobiDB-lite"/>
    </source>
</evidence>
<feature type="region of interest" description="Disordered" evidence="1">
    <location>
        <begin position="349"/>
        <end position="392"/>
    </location>
</feature>
<organism evidence="2 3">
    <name type="scientific">Mycena pura</name>
    <dbReference type="NCBI Taxonomy" id="153505"/>
    <lineage>
        <taxon>Eukaryota</taxon>
        <taxon>Fungi</taxon>
        <taxon>Dikarya</taxon>
        <taxon>Basidiomycota</taxon>
        <taxon>Agaricomycotina</taxon>
        <taxon>Agaricomycetes</taxon>
        <taxon>Agaricomycetidae</taxon>
        <taxon>Agaricales</taxon>
        <taxon>Marasmiineae</taxon>
        <taxon>Mycenaceae</taxon>
        <taxon>Mycena</taxon>
    </lineage>
</organism>
<feature type="compositionally biased region" description="Low complexity" evidence="1">
    <location>
        <begin position="446"/>
        <end position="465"/>
    </location>
</feature>
<accession>A0AAD6VP84</accession>